<sequence>MTGEKDDSLQSISMQLNRQNYSYWSYVMRNLLKGKLIWGYVSGTFAKPTNVGDENYADHIDIWDACNSKNIIWINNFALQSIGIQLAKYETTKEVWDHLERLYTQSNFPKQYQLAIDIHALQQNNMSIQEFYSTMSNLWDQLALIESTQLRKFAPYITCCEEQRLVQSLMALRDDFEDLCGTILHHNPLPSVDSVVNELLAEEIRLKSRVDKGILSSPYSSVFVVPPRLPSNNQSKPQTKIRYDECIFCKQKGHWKAQC</sequence>
<evidence type="ECO:0000259" key="2">
    <source>
        <dbReference type="Pfam" id="PF14244"/>
    </source>
</evidence>
<dbReference type="InterPro" id="IPR005162">
    <property type="entry name" value="Retrotrans_gag_dom"/>
</dbReference>
<protein>
    <submittedName>
        <fullName evidence="4">Uncharacterized protein LOC120263182</fullName>
    </submittedName>
</protein>
<evidence type="ECO:0000313" key="3">
    <source>
        <dbReference type="Proteomes" id="UP001515500"/>
    </source>
</evidence>
<dbReference type="Pfam" id="PF03732">
    <property type="entry name" value="Retrotrans_gag"/>
    <property type="match status" value="1"/>
</dbReference>
<dbReference type="SUPFAM" id="SSF57756">
    <property type="entry name" value="Retrovirus zinc finger-like domains"/>
    <property type="match status" value="1"/>
</dbReference>
<dbReference type="Pfam" id="PF14244">
    <property type="entry name" value="Retrotran_gag_3"/>
    <property type="match status" value="1"/>
</dbReference>
<dbReference type="PANTHER" id="PTHR37610">
    <property type="entry name" value="CCHC-TYPE DOMAIN-CONTAINING PROTEIN"/>
    <property type="match status" value="1"/>
</dbReference>
<accession>A0AB40BHX6</accession>
<feature type="domain" description="Retrotransposon Copia-like N-terminal" evidence="2">
    <location>
        <begin position="6"/>
        <end position="49"/>
    </location>
</feature>
<dbReference type="GeneID" id="120263182"/>
<gene>
    <name evidence="4" type="primary">LOC120263182</name>
</gene>
<reference evidence="4" key="1">
    <citation type="submission" date="2025-08" db="UniProtKB">
        <authorList>
            <consortium name="RefSeq"/>
        </authorList>
    </citation>
    <scope>IDENTIFICATION</scope>
</reference>
<feature type="domain" description="Retrotransposon gag" evidence="1">
    <location>
        <begin position="93"/>
        <end position="152"/>
    </location>
</feature>
<dbReference type="RefSeq" id="XP_039127005.1">
    <property type="nucleotide sequence ID" value="XM_039271071.1"/>
</dbReference>
<evidence type="ECO:0000313" key="4">
    <source>
        <dbReference type="RefSeq" id="XP_039127005.1"/>
    </source>
</evidence>
<dbReference type="PANTHER" id="PTHR37610:SF80">
    <property type="entry name" value="RETROTRANSPOSON GAG DOMAIN-CONTAINING PROTEIN"/>
    <property type="match status" value="1"/>
</dbReference>
<organism evidence="3 4">
    <name type="scientific">Dioscorea cayennensis subsp. rotundata</name>
    <name type="common">White Guinea yam</name>
    <name type="synonym">Dioscorea rotundata</name>
    <dbReference type="NCBI Taxonomy" id="55577"/>
    <lineage>
        <taxon>Eukaryota</taxon>
        <taxon>Viridiplantae</taxon>
        <taxon>Streptophyta</taxon>
        <taxon>Embryophyta</taxon>
        <taxon>Tracheophyta</taxon>
        <taxon>Spermatophyta</taxon>
        <taxon>Magnoliopsida</taxon>
        <taxon>Liliopsida</taxon>
        <taxon>Dioscoreales</taxon>
        <taxon>Dioscoreaceae</taxon>
        <taxon>Dioscorea</taxon>
    </lineage>
</organism>
<dbReference type="InterPro" id="IPR029472">
    <property type="entry name" value="Copia-like_N"/>
</dbReference>
<name>A0AB40BHX6_DIOCR</name>
<dbReference type="AlphaFoldDB" id="A0AB40BHX6"/>
<evidence type="ECO:0000259" key="1">
    <source>
        <dbReference type="Pfam" id="PF03732"/>
    </source>
</evidence>
<dbReference type="InterPro" id="IPR036875">
    <property type="entry name" value="Znf_CCHC_sf"/>
</dbReference>
<dbReference type="GO" id="GO:0008270">
    <property type="term" value="F:zinc ion binding"/>
    <property type="evidence" value="ECO:0007669"/>
    <property type="project" value="InterPro"/>
</dbReference>
<dbReference type="Proteomes" id="UP001515500">
    <property type="component" value="Chromosome 6"/>
</dbReference>
<proteinExistence type="predicted"/>
<keyword evidence="3" id="KW-1185">Reference proteome</keyword>
<dbReference type="GO" id="GO:0003676">
    <property type="term" value="F:nucleic acid binding"/>
    <property type="evidence" value="ECO:0007669"/>
    <property type="project" value="InterPro"/>
</dbReference>